<keyword evidence="1" id="KW-1133">Transmembrane helix</keyword>
<organism evidence="2 3">
    <name type="scientific">Streptomyces cacaoi</name>
    <dbReference type="NCBI Taxonomy" id="1898"/>
    <lineage>
        <taxon>Bacteria</taxon>
        <taxon>Bacillati</taxon>
        <taxon>Actinomycetota</taxon>
        <taxon>Actinomycetes</taxon>
        <taxon>Kitasatosporales</taxon>
        <taxon>Streptomycetaceae</taxon>
        <taxon>Streptomyces</taxon>
    </lineage>
</organism>
<keyword evidence="1" id="KW-0812">Transmembrane</keyword>
<evidence type="ECO:0000313" key="3">
    <source>
        <dbReference type="Proteomes" id="UP000319210"/>
    </source>
</evidence>
<reference evidence="2 3" key="1">
    <citation type="submission" date="2019-06" db="EMBL/GenBank/DDBJ databases">
        <title>Whole genome shotgun sequence of Streptomyces cacaoi subsp. cacaoi NBRC 12748.</title>
        <authorList>
            <person name="Hosoyama A."/>
            <person name="Uohara A."/>
            <person name="Ohji S."/>
            <person name="Ichikawa N."/>
        </authorList>
    </citation>
    <scope>NUCLEOTIDE SEQUENCE [LARGE SCALE GENOMIC DNA]</scope>
    <source>
        <strain evidence="2 3">NBRC 12748</strain>
    </source>
</reference>
<evidence type="ECO:0000256" key="1">
    <source>
        <dbReference type="SAM" id="Phobius"/>
    </source>
</evidence>
<proteinExistence type="predicted"/>
<dbReference type="RefSeq" id="WP_230988461.1">
    <property type="nucleotide sequence ID" value="NZ_BJMM01000002.1"/>
</dbReference>
<feature type="transmembrane region" description="Helical" evidence="1">
    <location>
        <begin position="52"/>
        <end position="69"/>
    </location>
</feature>
<accession>A0A4Y3QT43</accession>
<evidence type="ECO:0000313" key="2">
    <source>
        <dbReference type="EMBL" id="GEB48119.1"/>
    </source>
</evidence>
<name>A0A4Y3QT43_STRCI</name>
<protein>
    <submittedName>
        <fullName evidence="2">Uncharacterized protein</fullName>
    </submittedName>
</protein>
<dbReference type="EMBL" id="BJMM01000002">
    <property type="protein sequence ID" value="GEB48119.1"/>
    <property type="molecule type" value="Genomic_DNA"/>
</dbReference>
<dbReference type="Proteomes" id="UP000319210">
    <property type="component" value="Unassembled WGS sequence"/>
</dbReference>
<sequence>MVGWMRRAPLRVVMVACLVAAGLLLVGSVAHITDLLRHGLHPYPWAPDWLNLYWSSLAVLDPLAALLLIGGKRRGVDLACGIMVTDLAANGYAAYGVQHTGFLAQPGLQRLTAFALLVLATAPLLRGHLADRAHRRTAD</sequence>
<feature type="transmembrane region" description="Helical" evidence="1">
    <location>
        <begin position="107"/>
        <end position="125"/>
    </location>
</feature>
<gene>
    <name evidence="2" type="ORF">SCA03_06700</name>
</gene>
<feature type="transmembrane region" description="Helical" evidence="1">
    <location>
        <begin position="76"/>
        <end position="95"/>
    </location>
</feature>
<keyword evidence="3" id="KW-1185">Reference proteome</keyword>
<dbReference type="AlphaFoldDB" id="A0A4Y3QT43"/>
<keyword evidence="1" id="KW-0472">Membrane</keyword>
<feature type="transmembrane region" description="Helical" evidence="1">
    <location>
        <begin position="12"/>
        <end position="32"/>
    </location>
</feature>
<comment type="caution">
    <text evidence="2">The sequence shown here is derived from an EMBL/GenBank/DDBJ whole genome shotgun (WGS) entry which is preliminary data.</text>
</comment>